<accession>A0AAV2CGN5</accession>
<proteinExistence type="predicted"/>
<keyword evidence="3" id="KW-1185">Reference proteome</keyword>
<protein>
    <submittedName>
        <fullName evidence="2">Uncharacterized protein</fullName>
    </submittedName>
</protein>
<dbReference type="Proteomes" id="UP001497516">
    <property type="component" value="Chromosome 1"/>
</dbReference>
<feature type="region of interest" description="Disordered" evidence="1">
    <location>
        <begin position="76"/>
        <end position="98"/>
    </location>
</feature>
<evidence type="ECO:0000313" key="3">
    <source>
        <dbReference type="Proteomes" id="UP001497516"/>
    </source>
</evidence>
<evidence type="ECO:0000256" key="1">
    <source>
        <dbReference type="SAM" id="MobiDB-lite"/>
    </source>
</evidence>
<sequence length="98" mass="10821">MVYRIGSDNLSSVNKLTEYRKSTKRQKQNDVALFDKSAPAPFAISSPLASAAARQASVSLQSPSSFSLLSISISQFSPRREDEKAYFPDPTLRHPHPP</sequence>
<evidence type="ECO:0000313" key="2">
    <source>
        <dbReference type="EMBL" id="CAL1355028.1"/>
    </source>
</evidence>
<dbReference type="AlphaFoldDB" id="A0AAV2CGN5"/>
<name>A0AAV2CGN5_9ROSI</name>
<gene>
    <name evidence="2" type="ORF">LTRI10_LOCUS2808</name>
</gene>
<reference evidence="2 3" key="1">
    <citation type="submission" date="2024-04" db="EMBL/GenBank/DDBJ databases">
        <authorList>
            <person name="Fracassetti M."/>
        </authorList>
    </citation>
    <scope>NUCLEOTIDE SEQUENCE [LARGE SCALE GENOMIC DNA]</scope>
</reference>
<organism evidence="2 3">
    <name type="scientific">Linum trigynum</name>
    <dbReference type="NCBI Taxonomy" id="586398"/>
    <lineage>
        <taxon>Eukaryota</taxon>
        <taxon>Viridiplantae</taxon>
        <taxon>Streptophyta</taxon>
        <taxon>Embryophyta</taxon>
        <taxon>Tracheophyta</taxon>
        <taxon>Spermatophyta</taxon>
        <taxon>Magnoliopsida</taxon>
        <taxon>eudicotyledons</taxon>
        <taxon>Gunneridae</taxon>
        <taxon>Pentapetalae</taxon>
        <taxon>rosids</taxon>
        <taxon>fabids</taxon>
        <taxon>Malpighiales</taxon>
        <taxon>Linaceae</taxon>
        <taxon>Linum</taxon>
    </lineage>
</organism>
<dbReference type="EMBL" id="OZ034813">
    <property type="protein sequence ID" value="CAL1355028.1"/>
    <property type="molecule type" value="Genomic_DNA"/>
</dbReference>